<sequence length="386" mass="44856">MSAINGRTAATAVRMGGQRVVNQDDTPFDPPNLKIPTRREIYEGTAKYQRIGNTTVYDRKYYEKGRIYILDDPHGFARNTDVMMDDFVLNSNPHTLKCDQIRHFFTTRTNYFVEDVSEHFTELEFMTFWDVEREKWDKEELIIIYFHGRAGENGPDYQWKFTNGGMNTTINAYNFIKKLCGFGIDTMLILECYLPTRFQARAGLSRTATRRGTMIEVISNGQTGQGLNIDDYRTNVFTQGLISKLNDVVRDDYTLHPQVPHESFSIPELLADCAFDSNPYRLWLTKTRDMKIQRKNDFQTFRLRIDPDYPRERSKLAFCRDTIQDSKKQRELELAQAAAQARLARLNTRKDGSNGDDGDTEHSLILRDQIQAQQEASEGQQRHWAH</sequence>
<gene>
    <name evidence="1" type="ORF">KVT40_001926</name>
</gene>
<reference evidence="1" key="1">
    <citation type="submission" date="2021-07" db="EMBL/GenBank/DDBJ databases">
        <title>Elsinoe batatas strain:CRI-CJ2 Genome sequencing and assembly.</title>
        <authorList>
            <person name="Huang L."/>
        </authorList>
    </citation>
    <scope>NUCLEOTIDE SEQUENCE</scope>
    <source>
        <strain evidence="1">CRI-CJ2</strain>
    </source>
</reference>
<dbReference type="Proteomes" id="UP000809789">
    <property type="component" value="Unassembled WGS sequence"/>
</dbReference>
<accession>A0A8K0L6W2</accession>
<dbReference type="OrthoDB" id="3930286at2759"/>
<keyword evidence="2" id="KW-1185">Reference proteome</keyword>
<dbReference type="EMBL" id="JAESVG020000002">
    <property type="protein sequence ID" value="KAG8630307.1"/>
    <property type="molecule type" value="Genomic_DNA"/>
</dbReference>
<organism evidence="1 2">
    <name type="scientific">Elsinoe batatas</name>
    <dbReference type="NCBI Taxonomy" id="2601811"/>
    <lineage>
        <taxon>Eukaryota</taxon>
        <taxon>Fungi</taxon>
        <taxon>Dikarya</taxon>
        <taxon>Ascomycota</taxon>
        <taxon>Pezizomycotina</taxon>
        <taxon>Dothideomycetes</taxon>
        <taxon>Dothideomycetidae</taxon>
        <taxon>Myriangiales</taxon>
        <taxon>Elsinoaceae</taxon>
        <taxon>Elsinoe</taxon>
    </lineage>
</organism>
<evidence type="ECO:0000313" key="2">
    <source>
        <dbReference type="Proteomes" id="UP000809789"/>
    </source>
</evidence>
<protein>
    <submittedName>
        <fullName evidence="1">Uncharacterized protein</fullName>
    </submittedName>
</protein>
<comment type="caution">
    <text evidence="1">The sequence shown here is derived from an EMBL/GenBank/DDBJ whole genome shotgun (WGS) entry which is preliminary data.</text>
</comment>
<proteinExistence type="predicted"/>
<dbReference type="AlphaFoldDB" id="A0A8K0L6W2"/>
<name>A0A8K0L6W2_9PEZI</name>
<evidence type="ECO:0000313" key="1">
    <source>
        <dbReference type="EMBL" id="KAG8630307.1"/>
    </source>
</evidence>